<gene>
    <name evidence="1" type="ORF">NCTC11421_01488</name>
</gene>
<dbReference type="AlphaFoldDB" id="A0A378VWG5"/>
<reference evidence="1" key="1">
    <citation type="submission" date="2018-06" db="EMBL/GenBank/DDBJ databases">
        <authorList>
            <consortium name="Pathogen Informatics"/>
            <person name="Doyle S."/>
        </authorList>
    </citation>
    <scope>NUCLEOTIDE SEQUENCE [LARGE SCALE GENOMIC DNA]</scope>
    <source>
        <strain evidence="1">NCTC11421</strain>
    </source>
</reference>
<dbReference type="EMBL" id="UGRI01000001">
    <property type="protein sequence ID" value="SUA21510.1"/>
    <property type="molecule type" value="Genomic_DNA"/>
</dbReference>
<name>A0A378VWG5_NEIGO</name>
<evidence type="ECO:0000313" key="1">
    <source>
        <dbReference type="EMBL" id="SUA21510.1"/>
    </source>
</evidence>
<organism evidence="1">
    <name type="scientific">Neisseria gonorrhoeae</name>
    <dbReference type="NCBI Taxonomy" id="485"/>
    <lineage>
        <taxon>Bacteria</taxon>
        <taxon>Pseudomonadati</taxon>
        <taxon>Pseudomonadota</taxon>
        <taxon>Betaproteobacteria</taxon>
        <taxon>Neisseriales</taxon>
        <taxon>Neisseriaceae</taxon>
        <taxon>Neisseria</taxon>
    </lineage>
</organism>
<sequence>MTSGSVEREYSDVSNWNFKKGRSGKFISVDWGSSELPNRQIIYYINYKGVYNYNYMTVEPNKPRSSEQDHVVVVDDVDLIYPKLLMCKCVNRRI</sequence>
<protein>
    <submittedName>
        <fullName evidence="1">Uncharacterized protein</fullName>
    </submittedName>
</protein>
<accession>A0A378VWG5</accession>
<proteinExistence type="predicted"/>